<dbReference type="EMBL" id="QGMJ01000413">
    <property type="protein sequence ID" value="TVY36611.1"/>
    <property type="molecule type" value="Genomic_DNA"/>
</dbReference>
<proteinExistence type="inferred from homology"/>
<gene>
    <name evidence="4" type="ORF">LSUB1_G003713</name>
</gene>
<dbReference type="InterPro" id="IPR008257">
    <property type="entry name" value="Pept_M19"/>
</dbReference>
<evidence type="ECO:0000256" key="2">
    <source>
        <dbReference type="RuleBase" id="RU341113"/>
    </source>
</evidence>
<dbReference type="PANTHER" id="PTHR10443:SF12">
    <property type="entry name" value="DIPEPTIDASE"/>
    <property type="match status" value="1"/>
</dbReference>
<dbReference type="PANTHER" id="PTHR10443">
    <property type="entry name" value="MICROSOMAL DIPEPTIDASE"/>
    <property type="match status" value="1"/>
</dbReference>
<dbReference type="Proteomes" id="UP000462212">
    <property type="component" value="Unassembled WGS sequence"/>
</dbReference>
<dbReference type="GO" id="GO:0006508">
    <property type="term" value="P:proteolysis"/>
    <property type="evidence" value="ECO:0007669"/>
    <property type="project" value="UniProtKB-KW"/>
</dbReference>
<comment type="cofactor">
    <cofactor evidence="2">
        <name>Zn(2+)</name>
        <dbReference type="ChEBI" id="CHEBI:29105"/>
    </cofactor>
</comment>
<protein>
    <recommendedName>
        <fullName evidence="2">Dipeptidase</fullName>
        <ecNumber evidence="2">3.4.13.19</ecNumber>
    </recommendedName>
</protein>
<dbReference type="PROSITE" id="PS51365">
    <property type="entry name" value="RENAL_DIPEPTIDASE_2"/>
    <property type="match status" value="1"/>
</dbReference>
<dbReference type="SUPFAM" id="SSF51556">
    <property type="entry name" value="Metallo-dependent hydrolases"/>
    <property type="match status" value="1"/>
</dbReference>
<comment type="catalytic activity">
    <reaction evidence="2">
        <text>an L-aminoacyl-L-amino acid + H2O = 2 an L-alpha-amino acid</text>
        <dbReference type="Rhea" id="RHEA:48940"/>
        <dbReference type="ChEBI" id="CHEBI:15377"/>
        <dbReference type="ChEBI" id="CHEBI:59869"/>
        <dbReference type="ChEBI" id="CHEBI:77460"/>
        <dbReference type="EC" id="3.4.13.19"/>
    </reaction>
</comment>
<keyword evidence="3" id="KW-0812">Transmembrane</keyword>
<keyword evidence="2" id="KW-0645">Protease</keyword>
<name>A0A8H8RKE2_9HELO</name>
<dbReference type="InterPro" id="IPR032466">
    <property type="entry name" value="Metal_Hydrolase"/>
</dbReference>
<sequence length="446" mass="49723">MEPRQSRAGAIPEDGLTRENPRYALKITSLLMLLGAISAVAFPYLGYSFQGQKIDALDYEGRVKHILDTTPLIDGHNDLPYLLRIELQNKIYDAEEFNFWDGENMIFLLAGFMEAGFWWDETEVDWCPDTRHFDDPDHAVRDTIEQIDVAKRLFAHHSTNLTYCTTSACAISSFKSKRIASMLGAEGLHQAGSALASIRQFFLLGVRYITLTHNCDNAFATAASTVTAGGKDNGLTEFGYAAVKEMNRLGMMVDLSHVSHDTMRDVLRVTRSPVMFSHSACYALARSYRNVPDDVLSGLRENGGVVMVMFVKRFLNAVDPESADMQTAVDHIFHVADTAGWEHVGIGADFDGTVTLADGIDDVTAYPRLIQAVMERGATDGQIRGLVGENILRVWRDNEMNAAAFEAAGELPVEDVWVERRFSRWDNPLPLMLPGNKKRVKAENYV</sequence>
<evidence type="ECO:0000256" key="3">
    <source>
        <dbReference type="SAM" id="Phobius"/>
    </source>
</evidence>
<dbReference type="Gene3D" id="3.20.20.140">
    <property type="entry name" value="Metal-dependent hydrolases"/>
    <property type="match status" value="1"/>
</dbReference>
<keyword evidence="3" id="KW-0472">Membrane</keyword>
<dbReference type="GO" id="GO:0070573">
    <property type="term" value="F:metallodipeptidase activity"/>
    <property type="evidence" value="ECO:0007669"/>
    <property type="project" value="InterPro"/>
</dbReference>
<evidence type="ECO:0000313" key="4">
    <source>
        <dbReference type="EMBL" id="TVY36611.1"/>
    </source>
</evidence>
<reference evidence="4 5" key="1">
    <citation type="submission" date="2018-05" db="EMBL/GenBank/DDBJ databases">
        <title>Genome sequencing and assembly of the regulated plant pathogen Lachnellula willkommii and related sister species for the development of diagnostic species identification markers.</title>
        <authorList>
            <person name="Giroux E."/>
            <person name="Bilodeau G."/>
        </authorList>
    </citation>
    <scope>NUCLEOTIDE SEQUENCE [LARGE SCALE GENOMIC DNA]</scope>
    <source>
        <strain evidence="4 5">CBS 197.66</strain>
    </source>
</reference>
<keyword evidence="3" id="KW-1133">Transmembrane helix</keyword>
<dbReference type="CDD" id="cd01301">
    <property type="entry name" value="rDP_like"/>
    <property type="match status" value="1"/>
</dbReference>
<evidence type="ECO:0000256" key="1">
    <source>
        <dbReference type="ARBA" id="ARBA00022997"/>
    </source>
</evidence>
<evidence type="ECO:0000313" key="5">
    <source>
        <dbReference type="Proteomes" id="UP000462212"/>
    </source>
</evidence>
<dbReference type="GO" id="GO:0046872">
    <property type="term" value="F:metal ion binding"/>
    <property type="evidence" value="ECO:0007669"/>
    <property type="project" value="UniProtKB-UniRule"/>
</dbReference>
<accession>A0A8H8RKE2</accession>
<dbReference type="EC" id="3.4.13.19" evidence="2"/>
<keyword evidence="2" id="KW-0482">Metalloprotease</keyword>
<dbReference type="Pfam" id="PF01244">
    <property type="entry name" value="Peptidase_M19"/>
    <property type="match status" value="1"/>
</dbReference>
<comment type="similarity">
    <text evidence="2">Belongs to the metallo-dependent hydrolases superfamily. Peptidase M19 family.</text>
</comment>
<organism evidence="4 5">
    <name type="scientific">Lachnellula subtilissima</name>
    <dbReference type="NCBI Taxonomy" id="602034"/>
    <lineage>
        <taxon>Eukaryota</taxon>
        <taxon>Fungi</taxon>
        <taxon>Dikarya</taxon>
        <taxon>Ascomycota</taxon>
        <taxon>Pezizomycotina</taxon>
        <taxon>Leotiomycetes</taxon>
        <taxon>Helotiales</taxon>
        <taxon>Lachnaceae</taxon>
        <taxon>Lachnellula</taxon>
    </lineage>
</organism>
<keyword evidence="5" id="KW-1185">Reference proteome</keyword>
<keyword evidence="2" id="KW-0479">Metal-binding</keyword>
<feature type="transmembrane region" description="Helical" evidence="3">
    <location>
        <begin position="27"/>
        <end position="47"/>
    </location>
</feature>
<dbReference type="OrthoDB" id="445695at2759"/>
<dbReference type="AlphaFoldDB" id="A0A8H8RKE2"/>
<comment type="caution">
    <text evidence="4">The sequence shown here is derived from an EMBL/GenBank/DDBJ whole genome shotgun (WGS) entry which is preliminary data.</text>
</comment>
<keyword evidence="1 2" id="KW-0224">Dipeptidase</keyword>
<keyword evidence="2" id="KW-0862">Zinc</keyword>
<keyword evidence="2" id="KW-0378">Hydrolase</keyword>